<sequence>MIAISEHRLDQFGVVASTACALHCMILGLAPVALATSGLGALFGHEAEWAFSLSAGLLALLAAAFGFRAHGSVRVVAILLGGTTALIVSRFLEEWGVHGFGTVIGIFGGLGLVSGHFLNLKARRDCECCSTCLSPE</sequence>
<keyword evidence="1" id="KW-0472">Membrane</keyword>
<keyword evidence="1" id="KW-0812">Transmembrane</keyword>
<evidence type="ECO:0000313" key="3">
    <source>
        <dbReference type="Proteomes" id="UP000663929"/>
    </source>
</evidence>
<reference evidence="2" key="1">
    <citation type="submission" date="2021-03" db="EMBL/GenBank/DDBJ databases">
        <title>Acanthopleuribacteraceae sp. M133.</title>
        <authorList>
            <person name="Wang G."/>
        </authorList>
    </citation>
    <scope>NUCLEOTIDE SEQUENCE</scope>
    <source>
        <strain evidence="2">M133</strain>
    </source>
</reference>
<feature type="transmembrane region" description="Helical" evidence="1">
    <location>
        <begin position="98"/>
        <end position="118"/>
    </location>
</feature>
<dbReference type="GO" id="GO:0016020">
    <property type="term" value="C:membrane"/>
    <property type="evidence" value="ECO:0007669"/>
    <property type="project" value="InterPro"/>
</dbReference>
<protein>
    <submittedName>
        <fullName evidence="2">MerC domain-containing protein</fullName>
    </submittedName>
</protein>
<keyword evidence="1" id="KW-1133">Transmembrane helix</keyword>
<dbReference type="EMBL" id="CP071793">
    <property type="protein sequence ID" value="QTD54243.1"/>
    <property type="molecule type" value="Genomic_DNA"/>
</dbReference>
<dbReference type="Proteomes" id="UP000663929">
    <property type="component" value="Chromosome"/>
</dbReference>
<feature type="transmembrane region" description="Helical" evidence="1">
    <location>
        <begin position="74"/>
        <end position="92"/>
    </location>
</feature>
<proteinExistence type="predicted"/>
<dbReference type="RefSeq" id="WP_237384340.1">
    <property type="nucleotide sequence ID" value="NZ_CP071793.1"/>
</dbReference>
<evidence type="ECO:0000256" key="1">
    <source>
        <dbReference type="SAM" id="Phobius"/>
    </source>
</evidence>
<dbReference type="InterPro" id="IPR004891">
    <property type="entry name" value="Mercury-R_MerC"/>
</dbReference>
<gene>
    <name evidence="2" type="ORF">J3U87_17500</name>
</gene>
<organism evidence="2 3">
    <name type="scientific">Sulfidibacter corallicola</name>
    <dbReference type="NCBI Taxonomy" id="2818388"/>
    <lineage>
        <taxon>Bacteria</taxon>
        <taxon>Pseudomonadati</taxon>
        <taxon>Acidobacteriota</taxon>
        <taxon>Holophagae</taxon>
        <taxon>Acanthopleuribacterales</taxon>
        <taxon>Acanthopleuribacteraceae</taxon>
        <taxon>Sulfidibacter</taxon>
    </lineage>
</organism>
<dbReference type="Pfam" id="PF03203">
    <property type="entry name" value="MerC"/>
    <property type="match status" value="1"/>
</dbReference>
<name>A0A8A4TXN4_SULCO</name>
<dbReference type="GO" id="GO:0015097">
    <property type="term" value="F:mercury ion transmembrane transporter activity"/>
    <property type="evidence" value="ECO:0007669"/>
    <property type="project" value="InterPro"/>
</dbReference>
<feature type="transmembrane region" description="Helical" evidence="1">
    <location>
        <begin position="49"/>
        <end position="67"/>
    </location>
</feature>
<dbReference type="AlphaFoldDB" id="A0A8A4TXN4"/>
<feature type="transmembrane region" description="Helical" evidence="1">
    <location>
        <begin position="12"/>
        <end position="43"/>
    </location>
</feature>
<dbReference type="KEGG" id="scor:J3U87_17500"/>
<evidence type="ECO:0000313" key="2">
    <source>
        <dbReference type="EMBL" id="QTD54243.1"/>
    </source>
</evidence>
<accession>A0A8A4TXN4</accession>
<keyword evidence="3" id="KW-1185">Reference proteome</keyword>